<accession>A0AAD6HIS6</accession>
<keyword evidence="2" id="KW-1185">Reference proteome</keyword>
<gene>
    <name evidence="1" type="ORF">N7493_007088</name>
</gene>
<reference evidence="1" key="2">
    <citation type="submission" date="2023-01" db="EMBL/GenBank/DDBJ databases">
        <authorList>
            <person name="Petersen C."/>
        </authorList>
    </citation>
    <scope>NUCLEOTIDE SEQUENCE</scope>
    <source>
        <strain evidence="1">IBT 17514</strain>
    </source>
</reference>
<organism evidence="1 2">
    <name type="scientific">Penicillium malachiteum</name>
    <dbReference type="NCBI Taxonomy" id="1324776"/>
    <lineage>
        <taxon>Eukaryota</taxon>
        <taxon>Fungi</taxon>
        <taxon>Dikarya</taxon>
        <taxon>Ascomycota</taxon>
        <taxon>Pezizomycotina</taxon>
        <taxon>Eurotiomycetes</taxon>
        <taxon>Eurotiomycetidae</taxon>
        <taxon>Eurotiales</taxon>
        <taxon>Aspergillaceae</taxon>
        <taxon>Penicillium</taxon>
    </lineage>
</organism>
<comment type="caution">
    <text evidence="1">The sequence shown here is derived from an EMBL/GenBank/DDBJ whole genome shotgun (WGS) entry which is preliminary data.</text>
</comment>
<proteinExistence type="predicted"/>
<evidence type="ECO:0000313" key="1">
    <source>
        <dbReference type="EMBL" id="KAJ5719510.1"/>
    </source>
</evidence>
<evidence type="ECO:0000313" key="2">
    <source>
        <dbReference type="Proteomes" id="UP001215712"/>
    </source>
</evidence>
<dbReference type="AlphaFoldDB" id="A0AAD6HIS6"/>
<dbReference type="Proteomes" id="UP001215712">
    <property type="component" value="Unassembled WGS sequence"/>
</dbReference>
<protein>
    <submittedName>
        <fullName evidence="1">Uncharacterized protein</fullName>
    </submittedName>
</protein>
<dbReference type="EMBL" id="JAQJAN010000010">
    <property type="protein sequence ID" value="KAJ5719510.1"/>
    <property type="molecule type" value="Genomic_DNA"/>
</dbReference>
<name>A0AAD6HIS6_9EURO</name>
<reference evidence="1" key="1">
    <citation type="journal article" date="2023" name="IMA Fungus">
        <title>Comparative genomic study of the Penicillium genus elucidates a diverse pangenome and 15 lateral gene transfer events.</title>
        <authorList>
            <person name="Petersen C."/>
            <person name="Sorensen T."/>
            <person name="Nielsen M.R."/>
            <person name="Sondergaard T.E."/>
            <person name="Sorensen J.L."/>
            <person name="Fitzpatrick D.A."/>
            <person name="Frisvad J.C."/>
            <person name="Nielsen K.L."/>
        </authorList>
    </citation>
    <scope>NUCLEOTIDE SEQUENCE</scope>
    <source>
        <strain evidence="1">IBT 17514</strain>
    </source>
</reference>
<sequence length="329" mass="36578">MEKAMSLAFKTLQLDQLTEYLGFGDHSIRGLNVESPLLQSVYLTDYTKAEARKSLKNSYDPEIRQYNAFRVQQLQKEAVSRPVPSDKQVTSYDTLAALSHAIPNHLRDSLKGLATAVTQGSANTHPHCYDRSEPIFGSRQASIGIILDDEILAIGSPKESDFPECVPKILGRIGFTRDNLCVWAWNFGAKIDLRQLDVQEENLQFHQMNQDVINDSGLRVIILGGKDAEMVATAPLKLLKIKVGVGKIYINGLLETKNDTIIRLYLVPGVPLSSISLSDHAPSAKACLAIKIATLLTKTEGIRPHRFRSRIAVGRLCSYERASEMKEFL</sequence>